<dbReference type="Gene3D" id="1.25.40.10">
    <property type="entry name" value="Tetratricopeptide repeat domain"/>
    <property type="match status" value="2"/>
</dbReference>
<dbReference type="InterPro" id="IPR011990">
    <property type="entry name" value="TPR-like_helical_dom_sf"/>
</dbReference>
<sequence>MNTKINSVIQSKHRDRRSRVGASLLSMGVFLLAFAVCDRSTAAKVPPEAPLFEKMGSHQRKITTDNPKAQDYFNQGLIWMYAFNHDEAIRSFTSAAQIDDDCAMAWWGISLAAGPQYNHPVMNEERTATAWGAMQKALERIGHANPVERALIEALKKRNAETLLNEEARMTHNEAYATAMGEIWETNRNDSDVGTLFAEAMMVCRPRRLFLPDHSPHEDTPMIFATIARVMKIDPGNPGALHLRVHAIELSETPDLGLPAADALGNLVPASGHLLHMPAHIYVQTGRWEKAISQSEKAMASDKNYRVLSSEHLALKPTQHVYMTHNAHMLAYAAMMSGREKEAMAAARDMWANIDETTLRKIGPAVDRWWCSVYDVQKRFGRWDAILAEPAPPSSMPITTATWRAARAVAFAAKKDFVNARSEYKAFQIAEASIPTDYPWGQDSALKVLKVSDRFILGEIALQNDDWGTASEMLEEAAKIEDNLGDAGVPQWLQPVRHTLGAVYLKRGKFEDAERVYREDLAKWRDNGWSLYGLSRALEGQGKAGEAAEVMAEHLRIWAKADGPITTSCKCILGQD</sequence>
<protein>
    <recommendedName>
        <fullName evidence="2">MalT-like TPR region domain-containing protein</fullName>
    </recommendedName>
</protein>
<dbReference type="InterPro" id="IPR019734">
    <property type="entry name" value="TPR_rpt"/>
</dbReference>
<proteinExistence type="predicted"/>
<dbReference type="AlphaFoldDB" id="A0A381V8K7"/>
<name>A0A381V8K7_9ZZZZ</name>
<evidence type="ECO:0008006" key="2">
    <source>
        <dbReference type="Google" id="ProtNLM"/>
    </source>
</evidence>
<dbReference type="PANTHER" id="PTHR45588:SF1">
    <property type="entry name" value="WW DOMAIN-CONTAINING PROTEIN"/>
    <property type="match status" value="1"/>
</dbReference>
<dbReference type="SMART" id="SM00028">
    <property type="entry name" value="TPR"/>
    <property type="match status" value="4"/>
</dbReference>
<dbReference type="EMBL" id="UINC01007997">
    <property type="protein sequence ID" value="SVA36017.1"/>
    <property type="molecule type" value="Genomic_DNA"/>
</dbReference>
<evidence type="ECO:0000313" key="1">
    <source>
        <dbReference type="EMBL" id="SVA36017.1"/>
    </source>
</evidence>
<dbReference type="Pfam" id="PF13176">
    <property type="entry name" value="TPR_7"/>
    <property type="match status" value="1"/>
</dbReference>
<gene>
    <name evidence="1" type="ORF">METZ01_LOCUS88871</name>
</gene>
<dbReference type="SUPFAM" id="SSF48452">
    <property type="entry name" value="TPR-like"/>
    <property type="match status" value="1"/>
</dbReference>
<accession>A0A381V8K7</accession>
<reference evidence="1" key="1">
    <citation type="submission" date="2018-05" db="EMBL/GenBank/DDBJ databases">
        <authorList>
            <person name="Lanie J.A."/>
            <person name="Ng W.-L."/>
            <person name="Kazmierczak K.M."/>
            <person name="Andrzejewski T.M."/>
            <person name="Davidsen T.M."/>
            <person name="Wayne K.J."/>
            <person name="Tettelin H."/>
            <person name="Glass J.I."/>
            <person name="Rusch D."/>
            <person name="Podicherti R."/>
            <person name="Tsui H.-C.T."/>
            <person name="Winkler M.E."/>
        </authorList>
    </citation>
    <scope>NUCLEOTIDE SEQUENCE</scope>
</reference>
<dbReference type="PANTHER" id="PTHR45588">
    <property type="entry name" value="TPR DOMAIN-CONTAINING PROTEIN"/>
    <property type="match status" value="1"/>
</dbReference>
<organism evidence="1">
    <name type="scientific">marine metagenome</name>
    <dbReference type="NCBI Taxonomy" id="408172"/>
    <lineage>
        <taxon>unclassified sequences</taxon>
        <taxon>metagenomes</taxon>
        <taxon>ecological metagenomes</taxon>
    </lineage>
</organism>